<dbReference type="Pfam" id="PF14432">
    <property type="entry name" value="DYW_deaminase"/>
    <property type="match status" value="1"/>
</dbReference>
<reference evidence="6 7" key="1">
    <citation type="submission" date="2024-11" db="EMBL/GenBank/DDBJ databases">
        <title>Chromosome-level genome assembly of Eucalyptus globulus Labill. provides insights into its genome evolution.</title>
        <authorList>
            <person name="Li X."/>
        </authorList>
    </citation>
    <scope>NUCLEOTIDE SEQUENCE [LARGE SCALE GENOMIC DNA]</scope>
    <source>
        <strain evidence="6">CL2024</strain>
        <tissue evidence="6">Fresh tender leaves</tissue>
    </source>
</reference>
<evidence type="ECO:0000256" key="1">
    <source>
        <dbReference type="ARBA" id="ARBA00006643"/>
    </source>
</evidence>
<dbReference type="NCBIfam" id="TIGR00756">
    <property type="entry name" value="PPR"/>
    <property type="match status" value="2"/>
</dbReference>
<evidence type="ECO:0000313" key="6">
    <source>
        <dbReference type="EMBL" id="KAL3739667.1"/>
    </source>
</evidence>
<comment type="similarity">
    <text evidence="1">Belongs to the PPR family. PCMP-H subfamily.</text>
</comment>
<evidence type="ECO:0000256" key="2">
    <source>
        <dbReference type="ARBA" id="ARBA00022737"/>
    </source>
</evidence>
<keyword evidence="4" id="KW-0812">Transmembrane</keyword>
<feature type="repeat" description="PPR" evidence="3">
    <location>
        <begin position="56"/>
        <end position="86"/>
    </location>
</feature>
<accession>A0ABD3KK11</accession>
<name>A0ABD3KK11_EUCGL</name>
<dbReference type="Pfam" id="PF01535">
    <property type="entry name" value="PPR"/>
    <property type="match status" value="2"/>
</dbReference>
<dbReference type="Proteomes" id="UP001634007">
    <property type="component" value="Unassembled WGS sequence"/>
</dbReference>
<organism evidence="6 7">
    <name type="scientific">Eucalyptus globulus</name>
    <name type="common">Tasmanian blue gum</name>
    <dbReference type="NCBI Taxonomy" id="34317"/>
    <lineage>
        <taxon>Eukaryota</taxon>
        <taxon>Viridiplantae</taxon>
        <taxon>Streptophyta</taxon>
        <taxon>Embryophyta</taxon>
        <taxon>Tracheophyta</taxon>
        <taxon>Spermatophyta</taxon>
        <taxon>Magnoliopsida</taxon>
        <taxon>eudicotyledons</taxon>
        <taxon>Gunneridae</taxon>
        <taxon>Pentapetalae</taxon>
        <taxon>rosids</taxon>
        <taxon>malvids</taxon>
        <taxon>Myrtales</taxon>
        <taxon>Myrtaceae</taxon>
        <taxon>Myrtoideae</taxon>
        <taxon>Eucalypteae</taxon>
        <taxon>Eucalyptus</taxon>
    </lineage>
</organism>
<dbReference type="Gene3D" id="1.25.40.10">
    <property type="entry name" value="Tetratricopeptide repeat domain"/>
    <property type="match status" value="4"/>
</dbReference>
<comment type="caution">
    <text evidence="6">The sequence shown here is derived from an EMBL/GenBank/DDBJ whole genome shotgun (WGS) entry which is preliminary data.</text>
</comment>
<protein>
    <recommendedName>
        <fullName evidence="5">DYW domain-containing protein</fullName>
    </recommendedName>
</protein>
<keyword evidence="2" id="KW-0677">Repeat</keyword>
<keyword evidence="4" id="KW-0472">Membrane</keyword>
<feature type="repeat" description="PPR" evidence="3">
    <location>
        <begin position="6"/>
        <end position="40"/>
    </location>
</feature>
<feature type="domain" description="DYW" evidence="5">
    <location>
        <begin position="410"/>
        <end position="502"/>
    </location>
</feature>
<dbReference type="InterPro" id="IPR046848">
    <property type="entry name" value="E_motif"/>
</dbReference>
<dbReference type="PROSITE" id="PS51375">
    <property type="entry name" value="PPR"/>
    <property type="match status" value="5"/>
</dbReference>
<gene>
    <name evidence="6" type="ORF">ACJRO7_020998</name>
</gene>
<dbReference type="InterPro" id="IPR011990">
    <property type="entry name" value="TPR-like_helical_dom_sf"/>
</dbReference>
<feature type="repeat" description="PPR" evidence="3">
    <location>
        <begin position="173"/>
        <end position="207"/>
    </location>
</feature>
<feature type="transmembrane region" description="Helical" evidence="4">
    <location>
        <begin position="154"/>
        <end position="171"/>
    </location>
</feature>
<evidence type="ECO:0000259" key="5">
    <source>
        <dbReference type="Pfam" id="PF14432"/>
    </source>
</evidence>
<dbReference type="InterPro" id="IPR032867">
    <property type="entry name" value="DYW_dom"/>
</dbReference>
<dbReference type="Pfam" id="PF20431">
    <property type="entry name" value="E_motif"/>
    <property type="match status" value="1"/>
</dbReference>
<evidence type="ECO:0000313" key="7">
    <source>
        <dbReference type="Proteomes" id="UP001634007"/>
    </source>
</evidence>
<feature type="repeat" description="PPR" evidence="3">
    <location>
        <begin position="87"/>
        <end position="121"/>
    </location>
</feature>
<dbReference type="Pfam" id="PF13041">
    <property type="entry name" value="PPR_2"/>
    <property type="match status" value="2"/>
</dbReference>
<dbReference type="AlphaFoldDB" id="A0ABD3KK11"/>
<dbReference type="PANTHER" id="PTHR47926">
    <property type="entry name" value="PENTATRICOPEPTIDE REPEAT-CONTAINING PROTEIN"/>
    <property type="match status" value="1"/>
</dbReference>
<feature type="repeat" description="PPR" evidence="3">
    <location>
        <begin position="261"/>
        <end position="295"/>
    </location>
</feature>
<dbReference type="InterPro" id="IPR046960">
    <property type="entry name" value="PPR_At4g14850-like_plant"/>
</dbReference>
<proteinExistence type="inferred from homology"/>
<keyword evidence="7" id="KW-1185">Reference proteome</keyword>
<evidence type="ECO:0000256" key="4">
    <source>
        <dbReference type="SAM" id="Phobius"/>
    </source>
</evidence>
<keyword evidence="4" id="KW-1133">Transmembrane helix</keyword>
<dbReference type="InterPro" id="IPR002885">
    <property type="entry name" value="PPR_rpt"/>
</dbReference>
<sequence length="502" mass="56974">MIVGRRCNCWNTMIKGCLDCGDLTTAEELFDEMLEPSVISWTTMIDGFFKQMPIRDLATWNAMLHGYCENARVDDAVKLFEQMLSRIVISWTSMIGRLDQNGKSEEALIVFERMFKSGVVFNPSNLTCALSAYPNALSFPLGVQIHGHVFNSRFCLIVFVCASLITFYANYKNVVICTTLLTGYGLNGGHEDGLKVFSDIMRTSVLPNQYSFVSTLNYCRNLESLDRGKEVHASAVKLQLGSDIIVGNSLVVMYNKLREKNIVTWNATICGFAQHGRGMWAMLLFSQMIRGLVQPDEITLTGLLSSCCHYGMLQKGRCLLRYFSEITSIELKYEHYDDMHSNLDLAERAANYILDLEPRCSATYILLSNFYAFANRWGDHLFLSGDKSHLLSENIYWKLDWLNMKLKELGFVPDKRFSLHDVEDKQKKESLFYHSERLAVAFALIITVECSMITVMKNLCICGGCHSAIKLTAKIVDHEIVARDSSCFHHFRSGSCSCGDYW</sequence>
<dbReference type="Pfam" id="PF12854">
    <property type="entry name" value="PPR_1"/>
    <property type="match status" value="1"/>
</dbReference>
<dbReference type="EMBL" id="JBJKBG010000005">
    <property type="protein sequence ID" value="KAL3739667.1"/>
    <property type="molecule type" value="Genomic_DNA"/>
</dbReference>
<evidence type="ECO:0000256" key="3">
    <source>
        <dbReference type="PROSITE-ProRule" id="PRU00708"/>
    </source>
</evidence>